<evidence type="ECO:0000256" key="1">
    <source>
        <dbReference type="ARBA" id="ARBA00009558"/>
    </source>
</evidence>
<evidence type="ECO:0000256" key="3">
    <source>
        <dbReference type="ARBA" id="ARBA00022679"/>
    </source>
</evidence>
<accession>A0A8S2W4T5</accession>
<organism evidence="7 8">
    <name type="scientific">Didymodactylos carnosus</name>
    <dbReference type="NCBI Taxonomy" id="1234261"/>
    <lineage>
        <taxon>Eukaryota</taxon>
        <taxon>Metazoa</taxon>
        <taxon>Spiralia</taxon>
        <taxon>Gnathifera</taxon>
        <taxon>Rotifera</taxon>
        <taxon>Eurotatoria</taxon>
        <taxon>Bdelloidea</taxon>
        <taxon>Philodinida</taxon>
        <taxon>Philodinidae</taxon>
        <taxon>Didymodactylos</taxon>
    </lineage>
</organism>
<keyword evidence="6" id="KW-0520">NAD</keyword>
<dbReference type="AlphaFoldDB" id="A0A8S2W4T5"/>
<dbReference type="SUPFAM" id="SSF48452">
    <property type="entry name" value="TPR-like"/>
    <property type="match status" value="1"/>
</dbReference>
<evidence type="ECO:0000313" key="8">
    <source>
        <dbReference type="Proteomes" id="UP000681722"/>
    </source>
</evidence>
<keyword evidence="4" id="KW-0548">Nucleotidyltransferase</keyword>
<dbReference type="Gene3D" id="3.90.176.10">
    <property type="entry name" value="Toxin ADP-ribosyltransferase, Chain A, domain 1"/>
    <property type="match status" value="1"/>
</dbReference>
<evidence type="ECO:0000256" key="2">
    <source>
        <dbReference type="ARBA" id="ARBA00022676"/>
    </source>
</evidence>
<keyword evidence="3 6" id="KW-0808">Transferase</keyword>
<dbReference type="InterPro" id="IPR011990">
    <property type="entry name" value="TPR-like_helical_dom_sf"/>
</dbReference>
<sequence length="545" mass="64132">MYSLKVKIVNTTLDELLGEISENIKEFSKTTIGINTSCWFILFVDALLKIESNVNERKRMINKFKIYYQDNLANEKFLNEFEQTYDSDRAIWWYTRDCLLYRLLNKAFRDQNIKVILYMHSFIVDLFKQLQNEYEKFKERNRYQRIIKLFRGQLMSKKEIESLKLDFDNQTNKLIFANGFFSTTQNRKVAEFFAGSQKDSMNNDDQHVVLEIEVHIQSAKPPLANISHLSFFDNVEEEILVAPGALFLLRTVEYNEEDSVWYLQLTLIDEDHEHLVNSQYKSVKMANIIESQLIQVGHLLLKDTNDVSRLRAYYKLIHQHLCLSEELYFIGFGWFAYENNKNDLALKLQRDALQACQKNVQSNRQALIANIYQCVGAVHRRLKAYDLALQNFNLVIDHLSTHSRMDLFGLIDCKINVACILKLKGYFDLTWATCKELASISSNQTGHFNFRHIYNKIASTASNDNSRTDFDLDYCHNWTEFIDFCTKDISIYYDIISNAYKKIPNTYFYKKYDDLAIELLKKAVEIKKNTKQRMSALLYVVLMIS</sequence>
<gene>
    <name evidence="7" type="ORF">SRO942_LOCUS41212</name>
</gene>
<dbReference type="EMBL" id="CAJOBC010095332">
    <property type="protein sequence ID" value="CAF4431998.1"/>
    <property type="molecule type" value="Genomic_DNA"/>
</dbReference>
<evidence type="ECO:0000256" key="4">
    <source>
        <dbReference type="ARBA" id="ARBA00022695"/>
    </source>
</evidence>
<dbReference type="Proteomes" id="UP000681722">
    <property type="component" value="Unassembled WGS sequence"/>
</dbReference>
<comment type="catalytic activity">
    <reaction evidence="5 6">
        <text>L-arginyl-[protein] + NAD(+) = N(omega)-(ADP-D-ribosyl)-L-arginyl-[protein] + nicotinamide + H(+)</text>
        <dbReference type="Rhea" id="RHEA:19149"/>
        <dbReference type="Rhea" id="RHEA-COMP:10532"/>
        <dbReference type="Rhea" id="RHEA-COMP:15087"/>
        <dbReference type="ChEBI" id="CHEBI:15378"/>
        <dbReference type="ChEBI" id="CHEBI:17154"/>
        <dbReference type="ChEBI" id="CHEBI:29965"/>
        <dbReference type="ChEBI" id="CHEBI:57540"/>
        <dbReference type="ChEBI" id="CHEBI:142554"/>
        <dbReference type="EC" id="2.4.2.31"/>
    </reaction>
</comment>
<dbReference type="EC" id="2.4.2.31" evidence="6"/>
<comment type="similarity">
    <text evidence="1 6">Belongs to the Arg-specific ADP-ribosyltransferase family.</text>
</comment>
<reference evidence="7" key="1">
    <citation type="submission" date="2021-02" db="EMBL/GenBank/DDBJ databases">
        <authorList>
            <person name="Nowell W R."/>
        </authorList>
    </citation>
    <scope>NUCLEOTIDE SEQUENCE</scope>
</reference>
<name>A0A8S2W4T5_9BILA</name>
<dbReference type="Gene3D" id="1.25.40.10">
    <property type="entry name" value="Tetratricopeptide repeat domain"/>
    <property type="match status" value="1"/>
</dbReference>
<dbReference type="GO" id="GO:0016779">
    <property type="term" value="F:nucleotidyltransferase activity"/>
    <property type="evidence" value="ECO:0007669"/>
    <property type="project" value="UniProtKB-KW"/>
</dbReference>
<dbReference type="SUPFAM" id="SSF56399">
    <property type="entry name" value="ADP-ribosylation"/>
    <property type="match status" value="1"/>
</dbReference>
<evidence type="ECO:0000313" key="7">
    <source>
        <dbReference type="EMBL" id="CAF4431998.1"/>
    </source>
</evidence>
<keyword evidence="6" id="KW-0521">NADP</keyword>
<dbReference type="Pfam" id="PF01129">
    <property type="entry name" value="ART"/>
    <property type="match status" value="1"/>
</dbReference>
<dbReference type="GO" id="GO:0106274">
    <property type="term" value="F:NAD+-protein-arginine ADP-ribosyltransferase activity"/>
    <property type="evidence" value="ECO:0007669"/>
    <property type="project" value="UniProtKB-EC"/>
</dbReference>
<keyword evidence="2 6" id="KW-0328">Glycosyltransferase</keyword>
<dbReference type="OrthoDB" id="10056111at2759"/>
<comment type="caution">
    <text evidence="7">The sequence shown here is derived from an EMBL/GenBank/DDBJ whole genome shotgun (WGS) entry which is preliminary data.</text>
</comment>
<proteinExistence type="inferred from homology"/>
<dbReference type="InterPro" id="IPR000768">
    <property type="entry name" value="ART"/>
</dbReference>
<evidence type="ECO:0000256" key="5">
    <source>
        <dbReference type="ARBA" id="ARBA00047597"/>
    </source>
</evidence>
<dbReference type="PROSITE" id="PS51996">
    <property type="entry name" value="TR_MART"/>
    <property type="match status" value="1"/>
</dbReference>
<protein>
    <recommendedName>
        <fullName evidence="6">NAD(P)(+)--arginine ADP-ribosyltransferase</fullName>
        <ecNumber evidence="6">2.4.2.31</ecNumber>
    </recommendedName>
    <alternativeName>
        <fullName evidence="6">Mono(ADP-ribosyl)transferase</fullName>
    </alternativeName>
</protein>
<evidence type="ECO:0000256" key="6">
    <source>
        <dbReference type="RuleBase" id="RU361228"/>
    </source>
</evidence>